<organism evidence="2 3">
    <name type="scientific">Pisum sativum</name>
    <name type="common">Garden pea</name>
    <name type="synonym">Lathyrus oleraceus</name>
    <dbReference type="NCBI Taxonomy" id="3888"/>
    <lineage>
        <taxon>Eukaryota</taxon>
        <taxon>Viridiplantae</taxon>
        <taxon>Streptophyta</taxon>
        <taxon>Embryophyta</taxon>
        <taxon>Tracheophyta</taxon>
        <taxon>Spermatophyta</taxon>
        <taxon>Magnoliopsida</taxon>
        <taxon>eudicotyledons</taxon>
        <taxon>Gunneridae</taxon>
        <taxon>Pentapetalae</taxon>
        <taxon>rosids</taxon>
        <taxon>fabids</taxon>
        <taxon>Fabales</taxon>
        <taxon>Fabaceae</taxon>
        <taxon>Papilionoideae</taxon>
        <taxon>50 kb inversion clade</taxon>
        <taxon>NPAAA clade</taxon>
        <taxon>Hologalegina</taxon>
        <taxon>IRL clade</taxon>
        <taxon>Fabeae</taxon>
        <taxon>Lathyrus</taxon>
    </lineage>
</organism>
<proteinExistence type="predicted"/>
<keyword evidence="3" id="KW-1185">Reference proteome</keyword>
<gene>
    <name evidence="2" type="ORF">KIW84_015008</name>
</gene>
<protein>
    <recommendedName>
        <fullName evidence="1">PB1-like domain-containing protein</fullName>
    </recommendedName>
</protein>
<dbReference type="InterPro" id="IPR058594">
    <property type="entry name" value="PB1-like_dom_pln"/>
</dbReference>
<sequence>MDEYVHVVIHHGFFFSEGDESSYGGSVAKVKCDVDKWGYFEVLWIIKELGYEKSGTVIYKDPTVDLFTLSDDKGAQEIVDLYDETDNIAKIVVNVDETEDVIGNLVEDVLNGKVDGVSDLNKVEVEGTNVDVNGAEHMSESEV</sequence>
<reference evidence="2 3" key="1">
    <citation type="journal article" date="2022" name="Nat. Genet.">
        <title>Improved pea reference genome and pan-genome highlight genomic features and evolutionary characteristics.</title>
        <authorList>
            <person name="Yang T."/>
            <person name="Liu R."/>
            <person name="Luo Y."/>
            <person name="Hu S."/>
            <person name="Wang D."/>
            <person name="Wang C."/>
            <person name="Pandey M.K."/>
            <person name="Ge S."/>
            <person name="Xu Q."/>
            <person name="Li N."/>
            <person name="Li G."/>
            <person name="Huang Y."/>
            <person name="Saxena R.K."/>
            <person name="Ji Y."/>
            <person name="Li M."/>
            <person name="Yan X."/>
            <person name="He Y."/>
            <person name="Liu Y."/>
            <person name="Wang X."/>
            <person name="Xiang C."/>
            <person name="Varshney R.K."/>
            <person name="Ding H."/>
            <person name="Gao S."/>
            <person name="Zong X."/>
        </authorList>
    </citation>
    <scope>NUCLEOTIDE SEQUENCE [LARGE SCALE GENOMIC DNA]</scope>
    <source>
        <strain evidence="2 3">cv. Zhongwan 6</strain>
    </source>
</reference>
<dbReference type="Proteomes" id="UP001058974">
    <property type="component" value="Chromosome 1"/>
</dbReference>
<comment type="caution">
    <text evidence="2">The sequence shown here is derived from an EMBL/GenBank/DDBJ whole genome shotgun (WGS) entry which is preliminary data.</text>
</comment>
<feature type="domain" description="PB1-like" evidence="1">
    <location>
        <begin position="1"/>
        <end position="93"/>
    </location>
</feature>
<dbReference type="EMBL" id="JAMSHJ010000001">
    <property type="protein sequence ID" value="KAI5447377.1"/>
    <property type="molecule type" value="Genomic_DNA"/>
</dbReference>
<evidence type="ECO:0000313" key="2">
    <source>
        <dbReference type="EMBL" id="KAI5447377.1"/>
    </source>
</evidence>
<evidence type="ECO:0000259" key="1">
    <source>
        <dbReference type="Pfam" id="PF26130"/>
    </source>
</evidence>
<accession>A0A9D5H053</accession>
<evidence type="ECO:0000313" key="3">
    <source>
        <dbReference type="Proteomes" id="UP001058974"/>
    </source>
</evidence>
<dbReference type="Gramene" id="Psat01G0500800-T1">
    <property type="protein sequence ID" value="KAI5447377.1"/>
    <property type="gene ID" value="KIW84_015008"/>
</dbReference>
<dbReference type="Pfam" id="PF26130">
    <property type="entry name" value="PB1-like"/>
    <property type="match status" value="1"/>
</dbReference>
<name>A0A9D5H053_PEA</name>
<dbReference type="AlphaFoldDB" id="A0A9D5H053"/>